<feature type="transmembrane region" description="Helical" evidence="9">
    <location>
        <begin position="186"/>
        <end position="205"/>
    </location>
</feature>
<dbReference type="Pfam" id="PF02653">
    <property type="entry name" value="BPD_transp_2"/>
    <property type="match status" value="1"/>
</dbReference>
<evidence type="ECO:0000256" key="8">
    <source>
        <dbReference type="ARBA" id="ARBA00037998"/>
    </source>
</evidence>
<sequence>MTYFVELLINGVSIGLIYALIAIGFTVIFKATQVLNFAQGSTLLLGAYVVVQLQERLGFYGAVLAGVAVAAAVAGAIEVFLVRRASTHEHISLAILTLGIDIALATELSRRIGSEVLSFADPWGNRTTAIGPFVVPQARLAAMVVCAVIAVAFFALLKYTSWGIAVRATAEDPEAAALMGINRHRVAATSWALAGGLAAVAGVFMGTAPSPGLTSTANVTALNAFPAAVIGGLDSPGGAVVGGLIVGVVQSLSGGYNDQVSFLGSPLSEVSGYVVMIMILLWRPSGLYGTREMTRV</sequence>
<evidence type="ECO:0000256" key="2">
    <source>
        <dbReference type="ARBA" id="ARBA00022448"/>
    </source>
</evidence>
<comment type="similarity">
    <text evidence="8">Belongs to the binding-protein-dependent transport system permease family. LivHM subfamily.</text>
</comment>
<organism evidence="10 11">
    <name type="scientific">Nocardioides endophyticus</name>
    <dbReference type="NCBI Taxonomy" id="1353775"/>
    <lineage>
        <taxon>Bacteria</taxon>
        <taxon>Bacillati</taxon>
        <taxon>Actinomycetota</taxon>
        <taxon>Actinomycetes</taxon>
        <taxon>Propionibacteriales</taxon>
        <taxon>Nocardioidaceae</taxon>
        <taxon>Nocardioides</taxon>
    </lineage>
</organism>
<feature type="transmembrane region" description="Helical" evidence="9">
    <location>
        <begin position="57"/>
        <end position="81"/>
    </location>
</feature>
<keyword evidence="5" id="KW-0029">Amino-acid transport</keyword>
<evidence type="ECO:0000256" key="1">
    <source>
        <dbReference type="ARBA" id="ARBA00004651"/>
    </source>
</evidence>
<evidence type="ECO:0000313" key="10">
    <source>
        <dbReference type="EMBL" id="GAA4753207.1"/>
    </source>
</evidence>
<evidence type="ECO:0000256" key="6">
    <source>
        <dbReference type="ARBA" id="ARBA00022989"/>
    </source>
</evidence>
<keyword evidence="6 9" id="KW-1133">Transmembrane helix</keyword>
<keyword evidence="11" id="KW-1185">Reference proteome</keyword>
<evidence type="ECO:0000256" key="3">
    <source>
        <dbReference type="ARBA" id="ARBA00022475"/>
    </source>
</evidence>
<evidence type="ECO:0000313" key="11">
    <source>
        <dbReference type="Proteomes" id="UP001499882"/>
    </source>
</evidence>
<dbReference type="RefSeq" id="WP_345529108.1">
    <property type="nucleotide sequence ID" value="NZ_BAABKN010000028.1"/>
</dbReference>
<evidence type="ECO:0000256" key="9">
    <source>
        <dbReference type="SAM" id="Phobius"/>
    </source>
</evidence>
<comment type="subcellular location">
    <subcellularLocation>
        <location evidence="1">Cell membrane</location>
        <topology evidence="1">Multi-pass membrane protein</topology>
    </subcellularLocation>
</comment>
<name>A0ABP8ZD83_9ACTN</name>
<dbReference type="PANTHER" id="PTHR11795">
    <property type="entry name" value="BRANCHED-CHAIN AMINO ACID TRANSPORT SYSTEM PERMEASE PROTEIN LIVH"/>
    <property type="match status" value="1"/>
</dbReference>
<accession>A0ABP8ZD83</accession>
<dbReference type="Proteomes" id="UP001499882">
    <property type="component" value="Unassembled WGS sequence"/>
</dbReference>
<keyword evidence="7 9" id="KW-0472">Membrane</keyword>
<keyword evidence="3" id="KW-1003">Cell membrane</keyword>
<keyword evidence="4 9" id="KW-0812">Transmembrane</keyword>
<feature type="transmembrane region" description="Helical" evidence="9">
    <location>
        <begin position="133"/>
        <end position="157"/>
    </location>
</feature>
<dbReference type="InterPro" id="IPR052157">
    <property type="entry name" value="BCAA_transport_permease"/>
</dbReference>
<keyword evidence="2" id="KW-0813">Transport</keyword>
<comment type="caution">
    <text evidence="10">The sequence shown here is derived from an EMBL/GenBank/DDBJ whole genome shotgun (WGS) entry which is preliminary data.</text>
</comment>
<protein>
    <submittedName>
        <fullName evidence="10">Branched-chain amino acid ABC transporter permease</fullName>
    </submittedName>
</protein>
<evidence type="ECO:0000256" key="4">
    <source>
        <dbReference type="ARBA" id="ARBA00022692"/>
    </source>
</evidence>
<dbReference type="EMBL" id="BAABKN010000028">
    <property type="protein sequence ID" value="GAA4753207.1"/>
    <property type="molecule type" value="Genomic_DNA"/>
</dbReference>
<feature type="transmembrane region" description="Helical" evidence="9">
    <location>
        <begin position="270"/>
        <end position="290"/>
    </location>
</feature>
<evidence type="ECO:0000256" key="5">
    <source>
        <dbReference type="ARBA" id="ARBA00022970"/>
    </source>
</evidence>
<dbReference type="InterPro" id="IPR001851">
    <property type="entry name" value="ABC_transp_permease"/>
</dbReference>
<dbReference type="PANTHER" id="PTHR11795:SF450">
    <property type="entry name" value="ABC TRANSPORTER PERMEASE PROTEIN"/>
    <property type="match status" value="1"/>
</dbReference>
<feature type="transmembrane region" description="Helical" evidence="9">
    <location>
        <begin position="34"/>
        <end position="51"/>
    </location>
</feature>
<proteinExistence type="inferred from homology"/>
<gene>
    <name evidence="10" type="ORF">GCM10023350_43090</name>
</gene>
<feature type="transmembrane region" description="Helical" evidence="9">
    <location>
        <begin position="12"/>
        <end position="29"/>
    </location>
</feature>
<evidence type="ECO:0000256" key="7">
    <source>
        <dbReference type="ARBA" id="ARBA00023136"/>
    </source>
</evidence>
<reference evidence="11" key="1">
    <citation type="journal article" date="2019" name="Int. J. Syst. Evol. Microbiol.">
        <title>The Global Catalogue of Microorganisms (GCM) 10K type strain sequencing project: providing services to taxonomists for standard genome sequencing and annotation.</title>
        <authorList>
            <consortium name="The Broad Institute Genomics Platform"/>
            <consortium name="The Broad Institute Genome Sequencing Center for Infectious Disease"/>
            <person name="Wu L."/>
            <person name="Ma J."/>
        </authorList>
    </citation>
    <scope>NUCLEOTIDE SEQUENCE [LARGE SCALE GENOMIC DNA]</scope>
    <source>
        <strain evidence="11">JCM 18532</strain>
    </source>
</reference>
<dbReference type="CDD" id="cd06582">
    <property type="entry name" value="TM_PBP1_LivH_like"/>
    <property type="match status" value="1"/>
</dbReference>